<organism evidence="2 3">
    <name type="scientific">Culex pipiens pipiens</name>
    <name type="common">Northern house mosquito</name>
    <dbReference type="NCBI Taxonomy" id="38569"/>
    <lineage>
        <taxon>Eukaryota</taxon>
        <taxon>Metazoa</taxon>
        <taxon>Ecdysozoa</taxon>
        <taxon>Arthropoda</taxon>
        <taxon>Hexapoda</taxon>
        <taxon>Insecta</taxon>
        <taxon>Pterygota</taxon>
        <taxon>Neoptera</taxon>
        <taxon>Endopterygota</taxon>
        <taxon>Diptera</taxon>
        <taxon>Nematocera</taxon>
        <taxon>Culicoidea</taxon>
        <taxon>Culicidae</taxon>
        <taxon>Culicinae</taxon>
        <taxon>Culicini</taxon>
        <taxon>Culex</taxon>
        <taxon>Culex</taxon>
    </lineage>
</organism>
<dbReference type="Proteomes" id="UP001562425">
    <property type="component" value="Unassembled WGS sequence"/>
</dbReference>
<dbReference type="EMBL" id="JBEHCU010006898">
    <property type="protein sequence ID" value="KAL1395968.1"/>
    <property type="molecule type" value="Genomic_DNA"/>
</dbReference>
<feature type="signal peptide" evidence="1">
    <location>
        <begin position="1"/>
        <end position="20"/>
    </location>
</feature>
<keyword evidence="3" id="KW-1185">Reference proteome</keyword>
<evidence type="ECO:0000313" key="2">
    <source>
        <dbReference type="EMBL" id="KAL1395968.1"/>
    </source>
</evidence>
<evidence type="ECO:0008006" key="4">
    <source>
        <dbReference type="Google" id="ProtNLM"/>
    </source>
</evidence>
<comment type="caution">
    <text evidence="2">The sequence shown here is derived from an EMBL/GenBank/DDBJ whole genome shotgun (WGS) entry which is preliminary data.</text>
</comment>
<name>A0ABD1D8P1_CULPP</name>
<proteinExistence type="predicted"/>
<keyword evidence="1" id="KW-0732">Signal</keyword>
<feature type="chain" id="PRO_5044794637" description="Secreted protein" evidence="1">
    <location>
        <begin position="21"/>
        <end position="76"/>
    </location>
</feature>
<accession>A0ABD1D8P1</accession>
<dbReference type="AlphaFoldDB" id="A0ABD1D8P1"/>
<evidence type="ECO:0000256" key="1">
    <source>
        <dbReference type="SAM" id="SignalP"/>
    </source>
</evidence>
<gene>
    <name evidence="2" type="ORF">pipiens_010854</name>
</gene>
<protein>
    <recommendedName>
        <fullName evidence="4">Secreted protein</fullName>
    </recommendedName>
</protein>
<reference evidence="2 3" key="1">
    <citation type="submission" date="2024-05" db="EMBL/GenBank/DDBJ databases">
        <title>Culex pipiens pipiens assembly and annotation.</title>
        <authorList>
            <person name="Alout H."/>
            <person name="Durand T."/>
        </authorList>
    </citation>
    <scope>NUCLEOTIDE SEQUENCE [LARGE SCALE GENOMIC DNA]</scope>
    <source>
        <strain evidence="2">HA-2024</strain>
        <tissue evidence="2">Whole body</tissue>
    </source>
</reference>
<sequence>MPHHLTLSAIWLTFWHRFETAYPRKNTMPSRWCSTRVKWPAAECSAETFQKGCPEICPRIACPRAIRSSTIGVIVE</sequence>
<evidence type="ECO:0000313" key="3">
    <source>
        <dbReference type="Proteomes" id="UP001562425"/>
    </source>
</evidence>